<keyword evidence="4" id="KW-0904">Protein phosphatase</keyword>
<dbReference type="Gene3D" id="3.40.50.2300">
    <property type="match status" value="1"/>
</dbReference>
<name>A0A5C0AZS1_9BURK</name>
<gene>
    <name evidence="8" type="ORF">FXN63_16125</name>
</gene>
<dbReference type="EC" id="3.1.3.48" evidence="2"/>
<dbReference type="InterPro" id="IPR017867">
    <property type="entry name" value="Tyr_phospatase_low_mol_wt"/>
</dbReference>
<protein>
    <recommendedName>
        <fullName evidence="2">protein-tyrosine-phosphatase</fullName>
        <ecNumber evidence="2">3.1.3.48</ecNumber>
    </recommendedName>
</protein>
<dbReference type="SUPFAM" id="SSF52788">
    <property type="entry name" value="Phosphotyrosine protein phosphatases I"/>
    <property type="match status" value="1"/>
</dbReference>
<feature type="active site" description="Proton donor" evidence="6">
    <location>
        <position position="137"/>
    </location>
</feature>
<dbReference type="InterPro" id="IPR036196">
    <property type="entry name" value="Ptyr_pPase_sf"/>
</dbReference>
<dbReference type="AlphaFoldDB" id="A0A5C0AZS1"/>
<dbReference type="SMART" id="SM00226">
    <property type="entry name" value="LMWPc"/>
    <property type="match status" value="1"/>
</dbReference>
<dbReference type="GO" id="GO:0004725">
    <property type="term" value="F:protein tyrosine phosphatase activity"/>
    <property type="evidence" value="ECO:0007669"/>
    <property type="project" value="UniProtKB-EC"/>
</dbReference>
<dbReference type="PANTHER" id="PTHR11717">
    <property type="entry name" value="LOW MOLECULAR WEIGHT PROTEIN TYROSINE PHOSPHATASE"/>
    <property type="match status" value="1"/>
</dbReference>
<keyword evidence="3" id="KW-0378">Hydrolase</keyword>
<comment type="similarity">
    <text evidence="1">Belongs to the low molecular weight phosphotyrosine protein phosphatase family.</text>
</comment>
<dbReference type="Pfam" id="PF01451">
    <property type="entry name" value="LMWPc"/>
    <property type="match status" value="1"/>
</dbReference>
<feature type="active site" evidence="6">
    <location>
        <position position="33"/>
    </location>
</feature>
<feature type="active site" description="Nucleophile" evidence="6">
    <location>
        <position position="27"/>
    </location>
</feature>
<feature type="domain" description="Phosphotyrosine protein phosphatase I" evidence="7">
    <location>
        <begin position="21"/>
        <end position="163"/>
    </location>
</feature>
<evidence type="ECO:0000256" key="5">
    <source>
        <dbReference type="ARBA" id="ARBA00051722"/>
    </source>
</evidence>
<evidence type="ECO:0000256" key="3">
    <source>
        <dbReference type="ARBA" id="ARBA00022801"/>
    </source>
</evidence>
<keyword evidence="9" id="KW-1185">Reference proteome</keyword>
<evidence type="ECO:0000256" key="2">
    <source>
        <dbReference type="ARBA" id="ARBA00013064"/>
    </source>
</evidence>
<dbReference type="PANTHER" id="PTHR11717:SF31">
    <property type="entry name" value="LOW MOLECULAR WEIGHT PROTEIN-TYROSINE-PHOSPHATASE ETP-RELATED"/>
    <property type="match status" value="1"/>
</dbReference>
<sequence>MCLESFNLFRVETMLPSPDYPMLLVLCTGNVCRSPMAETLFRHHLLRNNLQASVISRGLAASVGSPPHRYVTELADAHGMPLPSDKRAANATSAEIAAASAIFIMDDEHRREMRQRFAAATGKVFLLGHWQGLQIVDPLRMPFGIFESTWRQIDLCTRDWVSRLRETGMVKPVTGTIAMTVSTQTRPPGIARA</sequence>
<organism evidence="8 9">
    <name type="scientific">Pigmentiphaga aceris</name>
    <dbReference type="NCBI Taxonomy" id="1940612"/>
    <lineage>
        <taxon>Bacteria</taxon>
        <taxon>Pseudomonadati</taxon>
        <taxon>Pseudomonadota</taxon>
        <taxon>Betaproteobacteria</taxon>
        <taxon>Burkholderiales</taxon>
        <taxon>Alcaligenaceae</taxon>
        <taxon>Pigmentiphaga</taxon>
    </lineage>
</organism>
<dbReference type="EMBL" id="CP043046">
    <property type="protein sequence ID" value="QEI07196.1"/>
    <property type="molecule type" value="Genomic_DNA"/>
</dbReference>
<evidence type="ECO:0000256" key="6">
    <source>
        <dbReference type="PIRSR" id="PIRSR617867-1"/>
    </source>
</evidence>
<evidence type="ECO:0000313" key="9">
    <source>
        <dbReference type="Proteomes" id="UP000325161"/>
    </source>
</evidence>
<dbReference type="InterPro" id="IPR023485">
    <property type="entry name" value="Ptyr_pPase"/>
</dbReference>
<comment type="catalytic activity">
    <reaction evidence="5">
        <text>O-phospho-L-tyrosyl-[protein] + H2O = L-tyrosyl-[protein] + phosphate</text>
        <dbReference type="Rhea" id="RHEA:10684"/>
        <dbReference type="Rhea" id="RHEA-COMP:10136"/>
        <dbReference type="Rhea" id="RHEA-COMP:20101"/>
        <dbReference type="ChEBI" id="CHEBI:15377"/>
        <dbReference type="ChEBI" id="CHEBI:43474"/>
        <dbReference type="ChEBI" id="CHEBI:46858"/>
        <dbReference type="ChEBI" id="CHEBI:61978"/>
        <dbReference type="EC" id="3.1.3.48"/>
    </reaction>
</comment>
<reference evidence="8 9" key="1">
    <citation type="submission" date="2019-08" db="EMBL/GenBank/DDBJ databases">
        <title>Amphibian skin-associated Pigmentiphaga: genome sequence and occurrence across geography and hosts.</title>
        <authorList>
            <person name="Bletz M.C."/>
            <person name="Bunk B."/>
            <person name="Sproeer C."/>
            <person name="Biwer P."/>
            <person name="Reiter S."/>
            <person name="Rabemananjara F.C.E."/>
            <person name="Schulz S."/>
            <person name="Overmann J."/>
            <person name="Vences M."/>
        </authorList>
    </citation>
    <scope>NUCLEOTIDE SEQUENCE [LARGE SCALE GENOMIC DNA]</scope>
    <source>
        <strain evidence="8 9">Mada1488</strain>
    </source>
</reference>
<evidence type="ECO:0000256" key="4">
    <source>
        <dbReference type="ARBA" id="ARBA00022912"/>
    </source>
</evidence>
<dbReference type="OrthoDB" id="9784339at2"/>
<dbReference type="Proteomes" id="UP000325161">
    <property type="component" value="Chromosome"/>
</dbReference>
<dbReference type="PRINTS" id="PR00719">
    <property type="entry name" value="LMWPTPASE"/>
</dbReference>
<dbReference type="InterPro" id="IPR050438">
    <property type="entry name" value="LMW_PTPase"/>
</dbReference>
<evidence type="ECO:0000259" key="7">
    <source>
        <dbReference type="SMART" id="SM00226"/>
    </source>
</evidence>
<proteinExistence type="inferred from homology"/>
<dbReference type="KEGG" id="pacr:FXN63_16125"/>
<evidence type="ECO:0000256" key="1">
    <source>
        <dbReference type="ARBA" id="ARBA00011063"/>
    </source>
</evidence>
<accession>A0A5C0AZS1</accession>
<evidence type="ECO:0000313" key="8">
    <source>
        <dbReference type="EMBL" id="QEI07196.1"/>
    </source>
</evidence>